<dbReference type="PANTHER" id="PTHR12788">
    <property type="entry name" value="PROTEIN-TYROSINE SULFOTRANSFERASE 2"/>
    <property type="match status" value="1"/>
</dbReference>
<dbReference type="InterPro" id="IPR027417">
    <property type="entry name" value="P-loop_NTPase"/>
</dbReference>
<proteinExistence type="predicted"/>
<name>A0ABN2NBC0_9MICO</name>
<dbReference type="Pfam" id="PF13469">
    <property type="entry name" value="Sulfotransfer_3"/>
    <property type="match status" value="1"/>
</dbReference>
<evidence type="ECO:0000256" key="1">
    <source>
        <dbReference type="ARBA" id="ARBA00022679"/>
    </source>
</evidence>
<dbReference type="InterPro" id="IPR026634">
    <property type="entry name" value="TPST-like"/>
</dbReference>
<protein>
    <recommendedName>
        <fullName evidence="4">Sulfotransferase family protein</fullName>
    </recommendedName>
</protein>
<dbReference type="SUPFAM" id="SSF52540">
    <property type="entry name" value="P-loop containing nucleoside triphosphate hydrolases"/>
    <property type="match status" value="1"/>
</dbReference>
<gene>
    <name evidence="2" type="ORF">GCM10009751_16930</name>
</gene>
<evidence type="ECO:0000313" key="3">
    <source>
        <dbReference type="Proteomes" id="UP001501094"/>
    </source>
</evidence>
<comment type="caution">
    <text evidence="2">The sequence shown here is derived from an EMBL/GenBank/DDBJ whole genome shotgun (WGS) entry which is preliminary data.</text>
</comment>
<dbReference type="EMBL" id="BAAANL010000003">
    <property type="protein sequence ID" value="GAA1860031.1"/>
    <property type="molecule type" value="Genomic_DNA"/>
</dbReference>
<keyword evidence="3" id="KW-1185">Reference proteome</keyword>
<keyword evidence="1" id="KW-0808">Transferase</keyword>
<dbReference type="RefSeq" id="WP_344101561.1">
    <property type="nucleotide sequence ID" value="NZ_BAAANL010000003.1"/>
</dbReference>
<sequence length="307" mass="34145">MSSQARARDAQQLVFVGGMHRSGTTLVADILASVPGGSGLRGTGVPMDEGQHLQQVYAGARGRMDRWAHRPEAHLTEAHAGPGDAEALWRAWAPYWDPGAWLLVEKSPPNLTKTRYLQALFPQARFIVVTRHPVVQALAIRKWAGRTTGRYGPGLPRLIEHWVHAHETFEADARHVRRLLVLRYEHLVRDPVAELRRVAEFLGTGAIPDDAVSSRRSGSYERAWHATSSGMLNRAVTHLRHAGRRPWQARQAVARELLDPVLLPRYRRHIAEHHGSRIAALGYDLGELDTARPWTGASSGANPVSRP</sequence>
<reference evidence="2 3" key="1">
    <citation type="journal article" date="2019" name="Int. J. Syst. Evol. Microbiol.">
        <title>The Global Catalogue of Microorganisms (GCM) 10K type strain sequencing project: providing services to taxonomists for standard genome sequencing and annotation.</title>
        <authorList>
            <consortium name="The Broad Institute Genomics Platform"/>
            <consortium name="The Broad Institute Genome Sequencing Center for Infectious Disease"/>
            <person name="Wu L."/>
            <person name="Ma J."/>
        </authorList>
    </citation>
    <scope>NUCLEOTIDE SEQUENCE [LARGE SCALE GENOMIC DNA]</scope>
    <source>
        <strain evidence="2 3">JCM 14326</strain>
    </source>
</reference>
<accession>A0ABN2NBC0</accession>
<dbReference type="Proteomes" id="UP001501094">
    <property type="component" value="Unassembled WGS sequence"/>
</dbReference>
<dbReference type="Gene3D" id="3.40.50.300">
    <property type="entry name" value="P-loop containing nucleotide triphosphate hydrolases"/>
    <property type="match status" value="1"/>
</dbReference>
<organism evidence="2 3">
    <name type="scientific">Myceligenerans crystallogenes</name>
    <dbReference type="NCBI Taxonomy" id="316335"/>
    <lineage>
        <taxon>Bacteria</taxon>
        <taxon>Bacillati</taxon>
        <taxon>Actinomycetota</taxon>
        <taxon>Actinomycetes</taxon>
        <taxon>Micrococcales</taxon>
        <taxon>Promicromonosporaceae</taxon>
        <taxon>Myceligenerans</taxon>
    </lineage>
</organism>
<evidence type="ECO:0000313" key="2">
    <source>
        <dbReference type="EMBL" id="GAA1860031.1"/>
    </source>
</evidence>
<dbReference type="PANTHER" id="PTHR12788:SF10">
    <property type="entry name" value="PROTEIN-TYROSINE SULFOTRANSFERASE"/>
    <property type="match status" value="1"/>
</dbReference>
<evidence type="ECO:0008006" key="4">
    <source>
        <dbReference type="Google" id="ProtNLM"/>
    </source>
</evidence>